<dbReference type="Proteomes" id="UP000005446">
    <property type="component" value="Unassembled WGS sequence"/>
</dbReference>
<organism evidence="1 2">
    <name type="scientific">Glarea lozoyensis (strain ATCC 74030 / MF5533)</name>
    <dbReference type="NCBI Taxonomy" id="1104152"/>
    <lineage>
        <taxon>Eukaryota</taxon>
        <taxon>Fungi</taxon>
        <taxon>Dikarya</taxon>
        <taxon>Ascomycota</taxon>
        <taxon>Pezizomycotina</taxon>
        <taxon>Leotiomycetes</taxon>
        <taxon>Helotiales</taxon>
        <taxon>Helotiaceae</taxon>
        <taxon>Glarea</taxon>
    </lineage>
</organism>
<gene>
    <name evidence="1" type="ORF">M7I_1538</name>
</gene>
<comment type="caution">
    <text evidence="1">The sequence shown here is derived from an EMBL/GenBank/DDBJ whole genome shotgun (WGS) entry which is preliminary data.</text>
</comment>
<name>H0EGC3_GLAL7</name>
<dbReference type="HOGENOM" id="CLU_3106545_0_0_1"/>
<keyword evidence="2" id="KW-1185">Reference proteome</keyword>
<evidence type="ECO:0000313" key="2">
    <source>
        <dbReference type="Proteomes" id="UP000005446"/>
    </source>
</evidence>
<proteinExistence type="predicted"/>
<protein>
    <submittedName>
        <fullName evidence="1">Uncharacterized protein</fullName>
    </submittedName>
</protein>
<accession>H0EGC3</accession>
<reference evidence="1 2" key="1">
    <citation type="journal article" date="2012" name="Eukaryot. Cell">
        <title>Genome sequence of the fungus Glarea lozoyensis: the first genome sequence of a species from the Helotiaceae family.</title>
        <authorList>
            <person name="Youssar L."/>
            <person name="Gruening B.A."/>
            <person name="Erxleben A."/>
            <person name="Guenther S."/>
            <person name="Huettel W."/>
        </authorList>
    </citation>
    <scope>NUCLEOTIDE SEQUENCE [LARGE SCALE GENOMIC DNA]</scope>
    <source>
        <strain evidence="2">ATCC 74030 / MF5533</strain>
    </source>
</reference>
<sequence>MPNRLWARVYKVEPFYHWALATRWHPLVERLRHFGITSTKKSVARFNKDCA</sequence>
<evidence type="ECO:0000313" key="1">
    <source>
        <dbReference type="EMBL" id="EHL02458.1"/>
    </source>
</evidence>
<dbReference type="EMBL" id="AGUE01000023">
    <property type="protein sequence ID" value="EHL02458.1"/>
    <property type="molecule type" value="Genomic_DNA"/>
</dbReference>
<dbReference type="AlphaFoldDB" id="H0EGC3"/>
<dbReference type="InParanoid" id="H0EGC3"/>